<dbReference type="Proteomes" id="UP001165121">
    <property type="component" value="Unassembled WGS sequence"/>
</dbReference>
<feature type="region of interest" description="Disordered" evidence="1">
    <location>
        <begin position="89"/>
        <end position="146"/>
    </location>
</feature>
<gene>
    <name evidence="2" type="ORF">Pfra01_000907500</name>
</gene>
<dbReference type="PANTHER" id="PTHR34409">
    <property type="entry name" value="SET DOMAIN-CONTAINING PROTEIN"/>
    <property type="match status" value="1"/>
</dbReference>
<feature type="compositionally biased region" description="Low complexity" evidence="1">
    <location>
        <begin position="120"/>
        <end position="139"/>
    </location>
</feature>
<protein>
    <submittedName>
        <fullName evidence="2">Unnamed protein product</fullName>
    </submittedName>
</protein>
<sequence>MNYTLPEVMHMLTIVKKALPQGKNMWDAVAMPYNGTKRSHLSATWRVSAGSSSLCTGLYNPSGVADKPAHVAFSKDIKLIDEASSVLVTSENEGEEATRGRCQVSGPGSDPLRSFPRPVSGRSSLADSSPSPSGSGDSNGYDDRAHECRDCMSPEAFGGYESSGSLPPFELSDEPEPVVGSTLEVDENKEAPPSATSSEPAKLAPAPSARTSVPPAKPIPSKYLIVSSKQSSVISKAKSASNADARERLRYPTLSDNSDRPGGINLAEMRDTLKKRTYSEFEEASYTKQKRLNAEKAAVELKRKLDAATQNETGKGGDLVRTIMILRADADRADAARAEAAEAIRRE</sequence>
<reference evidence="2" key="1">
    <citation type="submission" date="2023-04" db="EMBL/GenBank/DDBJ databases">
        <title>Phytophthora fragariaefolia NBRC 109709.</title>
        <authorList>
            <person name="Ichikawa N."/>
            <person name="Sato H."/>
            <person name="Tonouchi N."/>
        </authorList>
    </citation>
    <scope>NUCLEOTIDE SEQUENCE</scope>
    <source>
        <strain evidence="2">NBRC 109709</strain>
    </source>
</reference>
<accession>A0A9W6XAW9</accession>
<organism evidence="2 3">
    <name type="scientific">Phytophthora fragariaefolia</name>
    <dbReference type="NCBI Taxonomy" id="1490495"/>
    <lineage>
        <taxon>Eukaryota</taxon>
        <taxon>Sar</taxon>
        <taxon>Stramenopiles</taxon>
        <taxon>Oomycota</taxon>
        <taxon>Peronosporomycetes</taxon>
        <taxon>Peronosporales</taxon>
        <taxon>Peronosporaceae</taxon>
        <taxon>Phytophthora</taxon>
    </lineage>
</organism>
<evidence type="ECO:0000313" key="3">
    <source>
        <dbReference type="Proteomes" id="UP001165121"/>
    </source>
</evidence>
<keyword evidence="3" id="KW-1185">Reference proteome</keyword>
<feature type="region of interest" description="Disordered" evidence="1">
    <location>
        <begin position="159"/>
        <end position="222"/>
    </location>
</feature>
<proteinExistence type="predicted"/>
<feature type="region of interest" description="Disordered" evidence="1">
    <location>
        <begin position="234"/>
        <end position="265"/>
    </location>
</feature>
<name>A0A9W6XAW9_9STRA</name>
<evidence type="ECO:0000313" key="2">
    <source>
        <dbReference type="EMBL" id="GMF34869.1"/>
    </source>
</evidence>
<evidence type="ECO:0000256" key="1">
    <source>
        <dbReference type="SAM" id="MobiDB-lite"/>
    </source>
</evidence>
<comment type="caution">
    <text evidence="2">The sequence shown here is derived from an EMBL/GenBank/DDBJ whole genome shotgun (WGS) entry which is preliminary data.</text>
</comment>
<dbReference type="EMBL" id="BSXT01000836">
    <property type="protein sequence ID" value="GMF34869.1"/>
    <property type="molecule type" value="Genomic_DNA"/>
</dbReference>
<dbReference type="PANTHER" id="PTHR34409:SF1">
    <property type="entry name" value="MYB-LIKE DOMAIN-CONTAINING PROTEIN"/>
    <property type="match status" value="1"/>
</dbReference>
<dbReference type="OrthoDB" id="2499380at2759"/>
<dbReference type="AlphaFoldDB" id="A0A9W6XAW9"/>